<dbReference type="InterPro" id="IPR016166">
    <property type="entry name" value="FAD-bd_PCMH"/>
</dbReference>
<dbReference type="InterPro" id="IPR016169">
    <property type="entry name" value="FAD-bd_PCMH_sub2"/>
</dbReference>
<reference evidence="3 4" key="1">
    <citation type="submission" date="2015-11" db="EMBL/GenBank/DDBJ databases">
        <title>Genomic analysis of 38 Legionella species identifies large and diverse effector repertoires.</title>
        <authorList>
            <person name="Burstein D."/>
            <person name="Amaro F."/>
            <person name="Zusman T."/>
            <person name="Lifshitz Z."/>
            <person name="Cohen O."/>
            <person name="Gilbert J.A."/>
            <person name="Pupko T."/>
            <person name="Shuman H.A."/>
            <person name="Segal G."/>
        </authorList>
    </citation>
    <scope>NUCLEOTIDE SEQUENCE [LARGE SCALE GENOMIC DNA]</scope>
    <source>
        <strain evidence="3 4">ATCC 49508</strain>
    </source>
</reference>
<name>A0A0W1A592_9GAMM</name>
<dbReference type="InterPro" id="IPR016170">
    <property type="entry name" value="Cytok_DH_C_sf"/>
</dbReference>
<gene>
    <name evidence="3" type="ORF">Lwor_2313</name>
</gene>
<evidence type="ECO:0000313" key="3">
    <source>
        <dbReference type="EMBL" id="KTD76195.1"/>
    </source>
</evidence>
<dbReference type="PANTHER" id="PTHR43762:SF1">
    <property type="entry name" value="D-ARABINONO-1,4-LACTONE OXIDASE"/>
    <property type="match status" value="1"/>
</dbReference>
<dbReference type="Gene3D" id="3.30.43.10">
    <property type="entry name" value="Uridine Diphospho-n-acetylenolpyruvylglucosamine Reductase, domain 2"/>
    <property type="match status" value="1"/>
</dbReference>
<dbReference type="PATRIC" id="fig|45076.6.peg.2541"/>
<dbReference type="STRING" id="45076.Lwor_2313"/>
<dbReference type="SUPFAM" id="SSF56176">
    <property type="entry name" value="FAD-binding/transporter-associated domain-like"/>
    <property type="match status" value="1"/>
</dbReference>
<feature type="domain" description="FAD-binding PCMH-type" evidence="2">
    <location>
        <begin position="26"/>
        <end position="195"/>
    </location>
</feature>
<dbReference type="PANTHER" id="PTHR43762">
    <property type="entry name" value="L-GULONOLACTONE OXIDASE"/>
    <property type="match status" value="1"/>
</dbReference>
<dbReference type="GO" id="GO:0016899">
    <property type="term" value="F:oxidoreductase activity, acting on the CH-OH group of donors, oxygen as acceptor"/>
    <property type="evidence" value="ECO:0007669"/>
    <property type="project" value="InterPro"/>
</dbReference>
<evidence type="ECO:0000313" key="4">
    <source>
        <dbReference type="Proteomes" id="UP000054662"/>
    </source>
</evidence>
<dbReference type="InterPro" id="IPR036318">
    <property type="entry name" value="FAD-bd_PCMH-like_sf"/>
</dbReference>
<sequence length="443" mass="50161">MRNSYTARLSDEYAMRSKKMTLTNFSRAKYSESLCLRPDSEQQLKQYCATDHGFSLLTRGAGLSYSDSCFNQKGLVIDNSRLNHLIDFDVNTGIAICQSGALISDLFLLHPEYIPCVIPGTVHCTLGGAIAHDVHGKNNPQEGSLGHQVEWFDLIINRNIYHCSRQEHDDLFRATLAGAGLTGIITRIGIRLKKASLTVQAEHKQIHCLKLLTQDMVTHGLKYDYQVAWLDLLNPEPRAILSQASHCDAISYPTHQNYSVCKLPFGLIKEWNMRLFNKLYFKSKKPTEKLSLLEFNNPLDKIRHWNRLYGPKGLIQFQAVFDVKNASTTIEQLIEIIRTHKACPTLAVLKLLMRSGEGLLSFCTPGFTLAIDFINNVQAHKAIIKMNQLITELNGRIYLAKDLVLTPEQFRTQYTQHAQFSEILNHYQSTMSSDLSTRLGITS</sequence>
<dbReference type="GO" id="GO:0071949">
    <property type="term" value="F:FAD binding"/>
    <property type="evidence" value="ECO:0007669"/>
    <property type="project" value="InterPro"/>
</dbReference>
<evidence type="ECO:0000259" key="2">
    <source>
        <dbReference type="PROSITE" id="PS51387"/>
    </source>
</evidence>
<organism evidence="3 4">
    <name type="scientific">Legionella worsleiensis</name>
    <dbReference type="NCBI Taxonomy" id="45076"/>
    <lineage>
        <taxon>Bacteria</taxon>
        <taxon>Pseudomonadati</taxon>
        <taxon>Pseudomonadota</taxon>
        <taxon>Gammaproteobacteria</taxon>
        <taxon>Legionellales</taxon>
        <taxon>Legionellaceae</taxon>
        <taxon>Legionella</taxon>
    </lineage>
</organism>
<keyword evidence="1" id="KW-0274">FAD</keyword>
<dbReference type="Gene3D" id="3.30.465.10">
    <property type="match status" value="1"/>
</dbReference>
<comment type="caution">
    <text evidence="3">The sequence shown here is derived from an EMBL/GenBank/DDBJ whole genome shotgun (WGS) entry which is preliminary data.</text>
</comment>
<protein>
    <recommendedName>
        <fullName evidence="2">FAD-binding PCMH-type domain-containing protein</fullName>
    </recommendedName>
</protein>
<proteinExistence type="predicted"/>
<keyword evidence="1" id="KW-0285">Flavoprotein</keyword>
<dbReference type="AlphaFoldDB" id="A0A0W1A592"/>
<dbReference type="Pfam" id="PF01565">
    <property type="entry name" value="FAD_binding_4"/>
    <property type="match status" value="1"/>
</dbReference>
<dbReference type="InterPro" id="IPR010031">
    <property type="entry name" value="FAD_lactone_oxidase-like"/>
</dbReference>
<dbReference type="Proteomes" id="UP000054662">
    <property type="component" value="Unassembled WGS sequence"/>
</dbReference>
<dbReference type="Gene3D" id="3.40.462.10">
    <property type="entry name" value="FAD-linked oxidases, C-terminal domain"/>
    <property type="match status" value="1"/>
</dbReference>
<dbReference type="InterPro" id="IPR016167">
    <property type="entry name" value="FAD-bd_PCMH_sub1"/>
</dbReference>
<dbReference type="EMBL" id="LNZC01000029">
    <property type="protein sequence ID" value="KTD76195.1"/>
    <property type="molecule type" value="Genomic_DNA"/>
</dbReference>
<keyword evidence="4" id="KW-1185">Reference proteome</keyword>
<accession>A0A0W1A592</accession>
<evidence type="ECO:0000256" key="1">
    <source>
        <dbReference type="ARBA" id="ARBA00022827"/>
    </source>
</evidence>
<dbReference type="PROSITE" id="PS51387">
    <property type="entry name" value="FAD_PCMH"/>
    <property type="match status" value="1"/>
</dbReference>
<dbReference type="InterPro" id="IPR006094">
    <property type="entry name" value="Oxid_FAD_bind_N"/>
</dbReference>